<reference evidence="2 3" key="1">
    <citation type="submission" date="2019-03" db="EMBL/GenBank/DDBJ databases">
        <title>Draft genome sequences of novel Actinobacteria.</title>
        <authorList>
            <person name="Sahin N."/>
            <person name="Ay H."/>
            <person name="Saygin H."/>
        </authorList>
    </citation>
    <scope>NUCLEOTIDE SEQUENCE [LARGE SCALE GENOMIC DNA]</scope>
    <source>
        <strain evidence="2 3">16K309</strain>
    </source>
</reference>
<dbReference type="AlphaFoldDB" id="A0A4R4VLL9"/>
<evidence type="ECO:0000313" key="3">
    <source>
        <dbReference type="Proteomes" id="UP000295674"/>
    </source>
</evidence>
<evidence type="ECO:0000313" key="2">
    <source>
        <dbReference type="EMBL" id="TDD06649.1"/>
    </source>
</evidence>
<dbReference type="OrthoDB" id="3636612at2"/>
<feature type="region of interest" description="Disordered" evidence="1">
    <location>
        <begin position="1"/>
        <end position="24"/>
    </location>
</feature>
<evidence type="ECO:0000256" key="1">
    <source>
        <dbReference type="SAM" id="MobiDB-lite"/>
    </source>
</evidence>
<name>A0A4R4VLL9_9PSEU</name>
<gene>
    <name evidence="2" type="ORF">E1181_11625</name>
</gene>
<accession>A0A4R4VLL9</accession>
<comment type="caution">
    <text evidence="2">The sequence shown here is derived from an EMBL/GenBank/DDBJ whole genome shotgun (WGS) entry which is preliminary data.</text>
</comment>
<proteinExistence type="predicted"/>
<dbReference type="EMBL" id="SMKS01000015">
    <property type="protein sequence ID" value="TDD06649.1"/>
    <property type="molecule type" value="Genomic_DNA"/>
</dbReference>
<organism evidence="2 3">
    <name type="scientific">Saccharopolyspora terrae</name>
    <dbReference type="NCBI Taxonomy" id="2530384"/>
    <lineage>
        <taxon>Bacteria</taxon>
        <taxon>Bacillati</taxon>
        <taxon>Actinomycetota</taxon>
        <taxon>Actinomycetes</taxon>
        <taxon>Pseudonocardiales</taxon>
        <taxon>Pseudonocardiaceae</taxon>
        <taxon>Saccharopolyspora</taxon>
    </lineage>
</organism>
<dbReference type="RefSeq" id="WP_132673985.1">
    <property type="nucleotide sequence ID" value="NZ_SMKS01000015.1"/>
</dbReference>
<dbReference type="Proteomes" id="UP000295674">
    <property type="component" value="Unassembled WGS sequence"/>
</dbReference>
<protein>
    <submittedName>
        <fullName evidence="2">Uncharacterized protein</fullName>
    </submittedName>
</protein>
<keyword evidence="3" id="KW-1185">Reference proteome</keyword>
<sequence length="133" mass="15233">MDGETDLFGNPVAPLPKREEPRPPINDMDLIEKVLRSASRIGFVLVGIREDVYKRLSNDEVEKVPDHIDAAVHQLIEARWLEIGGTHHVRYGRYQGPARSVLVPRRSKQAAYRWEALANPWNNSDERERGRVA</sequence>